<evidence type="ECO:0000313" key="1">
    <source>
        <dbReference type="EMBL" id="KAE9302205.1"/>
    </source>
</evidence>
<proteinExistence type="predicted"/>
<accession>A0A6A4D6L1</accession>
<gene>
    <name evidence="1" type="ORF">PR003_g22331</name>
</gene>
<sequence length="71" mass="7217">MPISQSAAKHRSTKHRTNTKKRIGCAFHAAATTAPDLTVAVICAAPDPAATVEALAAETAAGTWTAACAEL</sequence>
<keyword evidence="2" id="KW-1185">Reference proteome</keyword>
<name>A0A6A4D6L1_9STRA</name>
<dbReference type="AlphaFoldDB" id="A0A6A4D6L1"/>
<dbReference type="EMBL" id="QXFT01002197">
    <property type="protein sequence ID" value="KAE9302205.1"/>
    <property type="molecule type" value="Genomic_DNA"/>
</dbReference>
<reference evidence="1 2" key="1">
    <citation type="submission" date="2018-08" db="EMBL/GenBank/DDBJ databases">
        <title>Genomic investigation of the strawberry pathogen Phytophthora fragariae indicates pathogenicity is determined by transcriptional variation in three key races.</title>
        <authorList>
            <person name="Adams T.M."/>
            <person name="Armitage A.D."/>
            <person name="Sobczyk M.K."/>
            <person name="Bates H.J."/>
            <person name="Dunwell J.M."/>
            <person name="Nellist C.F."/>
            <person name="Harrison R.J."/>
        </authorList>
    </citation>
    <scope>NUCLEOTIDE SEQUENCE [LARGE SCALE GENOMIC DNA]</scope>
    <source>
        <strain evidence="1 2">SCRP333</strain>
    </source>
</reference>
<dbReference type="Proteomes" id="UP000434957">
    <property type="component" value="Unassembled WGS sequence"/>
</dbReference>
<evidence type="ECO:0000313" key="2">
    <source>
        <dbReference type="Proteomes" id="UP000434957"/>
    </source>
</evidence>
<organism evidence="1 2">
    <name type="scientific">Phytophthora rubi</name>
    <dbReference type="NCBI Taxonomy" id="129364"/>
    <lineage>
        <taxon>Eukaryota</taxon>
        <taxon>Sar</taxon>
        <taxon>Stramenopiles</taxon>
        <taxon>Oomycota</taxon>
        <taxon>Peronosporomycetes</taxon>
        <taxon>Peronosporales</taxon>
        <taxon>Peronosporaceae</taxon>
        <taxon>Phytophthora</taxon>
    </lineage>
</organism>
<comment type="caution">
    <text evidence="1">The sequence shown here is derived from an EMBL/GenBank/DDBJ whole genome shotgun (WGS) entry which is preliminary data.</text>
</comment>
<protein>
    <submittedName>
        <fullName evidence="1">Uncharacterized protein</fullName>
    </submittedName>
</protein>